<evidence type="ECO:0000313" key="8">
    <source>
        <dbReference type="Proteomes" id="UP000178017"/>
    </source>
</evidence>
<gene>
    <name evidence="7" type="ORF">A3B49_03815</name>
</gene>
<evidence type="ECO:0000256" key="5">
    <source>
        <dbReference type="ARBA" id="ARBA00023136"/>
    </source>
</evidence>
<accession>A0A1F5MJM3</accession>
<evidence type="ECO:0000256" key="6">
    <source>
        <dbReference type="SAM" id="Phobius"/>
    </source>
</evidence>
<evidence type="ECO:0000256" key="2">
    <source>
        <dbReference type="ARBA" id="ARBA00022475"/>
    </source>
</evidence>
<proteinExistence type="predicted"/>
<dbReference type="Proteomes" id="UP000178017">
    <property type="component" value="Unassembled WGS sequence"/>
</dbReference>
<dbReference type="InterPro" id="IPR022791">
    <property type="entry name" value="L-PG_synthase/AglD"/>
</dbReference>
<dbReference type="PANTHER" id="PTHR39087">
    <property type="entry name" value="UPF0104 MEMBRANE PROTEIN MJ1595"/>
    <property type="match status" value="1"/>
</dbReference>
<comment type="caution">
    <text evidence="7">The sequence shown here is derived from an EMBL/GenBank/DDBJ whole genome shotgun (WGS) entry which is preliminary data.</text>
</comment>
<evidence type="ECO:0000256" key="1">
    <source>
        <dbReference type="ARBA" id="ARBA00004651"/>
    </source>
</evidence>
<feature type="transmembrane region" description="Helical" evidence="6">
    <location>
        <begin position="214"/>
        <end position="238"/>
    </location>
</feature>
<keyword evidence="3 6" id="KW-0812">Transmembrane</keyword>
<feature type="transmembrane region" description="Helical" evidence="6">
    <location>
        <begin position="44"/>
        <end position="61"/>
    </location>
</feature>
<feature type="transmembrane region" description="Helical" evidence="6">
    <location>
        <begin position="7"/>
        <end position="24"/>
    </location>
</feature>
<keyword evidence="4 6" id="KW-1133">Transmembrane helix</keyword>
<keyword evidence="2" id="KW-1003">Cell membrane</keyword>
<feature type="transmembrane region" description="Helical" evidence="6">
    <location>
        <begin position="289"/>
        <end position="317"/>
    </location>
</feature>
<dbReference type="EMBL" id="MFDO01000017">
    <property type="protein sequence ID" value="OGE65500.1"/>
    <property type="molecule type" value="Genomic_DNA"/>
</dbReference>
<dbReference type="PANTHER" id="PTHR39087:SF2">
    <property type="entry name" value="UPF0104 MEMBRANE PROTEIN MJ1595"/>
    <property type="match status" value="1"/>
</dbReference>
<sequence length="331" mass="36821">MFSRKTLFRITLNTLLGLGLVYVWSRFVNLEEIIQTLSRVNPVYILIAFCFYFSSTILRGLRLTLLLSSFNFPLKDSTLLTALSQFLSFLIPIRAGEVSKAVYISTQFNQPLGESVIWVFLDRFLDFWAVFFLIGLGLILIPTSLPSTVIKMAVGLFLISTVGGLILLRNKQNVLKIINFLSNFLIVKSIKRVFVSVTTTILDGADIIKLQPLFLIKIALLSLLAFILDGMFWWMMFLGVKFDIGLIKAVLGNALMALTFLLPAAPGFVGSTEASGLLVYSGALGVETGIASAATVLFHLSVVLFMLILGLGSLYLLKFDLNLVWKQLRRK</sequence>
<feature type="transmembrane region" description="Helical" evidence="6">
    <location>
        <begin position="250"/>
        <end position="269"/>
    </location>
</feature>
<protein>
    <recommendedName>
        <fullName evidence="9">TIGR00374 family protein</fullName>
    </recommendedName>
</protein>
<keyword evidence="5 6" id="KW-0472">Membrane</keyword>
<name>A0A1F5MJM3_9BACT</name>
<evidence type="ECO:0008006" key="9">
    <source>
        <dbReference type="Google" id="ProtNLM"/>
    </source>
</evidence>
<evidence type="ECO:0000256" key="4">
    <source>
        <dbReference type="ARBA" id="ARBA00022989"/>
    </source>
</evidence>
<evidence type="ECO:0000313" key="7">
    <source>
        <dbReference type="EMBL" id="OGE65500.1"/>
    </source>
</evidence>
<comment type="subcellular location">
    <subcellularLocation>
        <location evidence="1">Cell membrane</location>
        <topology evidence="1">Multi-pass membrane protein</topology>
    </subcellularLocation>
</comment>
<reference evidence="7 8" key="1">
    <citation type="journal article" date="2016" name="Nat. Commun.">
        <title>Thousands of microbial genomes shed light on interconnected biogeochemical processes in an aquifer system.</title>
        <authorList>
            <person name="Anantharaman K."/>
            <person name="Brown C.T."/>
            <person name="Hug L.A."/>
            <person name="Sharon I."/>
            <person name="Castelle C.J."/>
            <person name="Probst A.J."/>
            <person name="Thomas B.C."/>
            <person name="Singh A."/>
            <person name="Wilkins M.J."/>
            <person name="Karaoz U."/>
            <person name="Brodie E.L."/>
            <person name="Williams K.H."/>
            <person name="Hubbard S.S."/>
            <person name="Banfield J.F."/>
        </authorList>
    </citation>
    <scope>NUCLEOTIDE SEQUENCE [LARGE SCALE GENOMIC DNA]</scope>
</reference>
<organism evidence="7 8">
    <name type="scientific">Candidatus Daviesbacteria bacterium RIFCSPLOWO2_01_FULL_40_24</name>
    <dbReference type="NCBI Taxonomy" id="1797787"/>
    <lineage>
        <taxon>Bacteria</taxon>
        <taxon>Candidatus Daviesiibacteriota</taxon>
    </lineage>
</organism>
<feature type="transmembrane region" description="Helical" evidence="6">
    <location>
        <begin position="124"/>
        <end position="143"/>
    </location>
</feature>
<feature type="transmembrane region" description="Helical" evidence="6">
    <location>
        <begin position="149"/>
        <end position="168"/>
    </location>
</feature>
<evidence type="ECO:0000256" key="3">
    <source>
        <dbReference type="ARBA" id="ARBA00022692"/>
    </source>
</evidence>
<dbReference type="AlphaFoldDB" id="A0A1F5MJM3"/>
<dbReference type="Pfam" id="PF03706">
    <property type="entry name" value="LPG_synthase_TM"/>
    <property type="match status" value="1"/>
</dbReference>
<dbReference type="GO" id="GO:0005886">
    <property type="term" value="C:plasma membrane"/>
    <property type="evidence" value="ECO:0007669"/>
    <property type="project" value="UniProtKB-SubCell"/>
</dbReference>
<dbReference type="NCBIfam" id="TIGR00374">
    <property type="entry name" value="flippase-like domain"/>
    <property type="match status" value="1"/>
</dbReference>